<evidence type="ECO:0000313" key="6">
    <source>
        <dbReference type="Proteomes" id="UP000053820"/>
    </source>
</evidence>
<comment type="similarity">
    <text evidence="1">Belongs to the helicase family.</text>
</comment>
<keyword evidence="1" id="KW-0547">Nucleotide-binding</keyword>
<comment type="catalytic activity">
    <reaction evidence="1">
        <text>ATP + H2O = ADP + phosphate + H(+)</text>
        <dbReference type="Rhea" id="RHEA:13065"/>
        <dbReference type="ChEBI" id="CHEBI:15377"/>
        <dbReference type="ChEBI" id="CHEBI:15378"/>
        <dbReference type="ChEBI" id="CHEBI:30616"/>
        <dbReference type="ChEBI" id="CHEBI:43474"/>
        <dbReference type="ChEBI" id="CHEBI:456216"/>
        <dbReference type="EC" id="5.6.2.3"/>
    </reaction>
</comment>
<evidence type="ECO:0000313" key="5">
    <source>
        <dbReference type="EMBL" id="KIJ57951.1"/>
    </source>
</evidence>
<dbReference type="Pfam" id="PF21530">
    <property type="entry name" value="Pif1_2B_dom"/>
    <property type="match status" value="1"/>
</dbReference>
<keyword evidence="1" id="KW-0227">DNA damage</keyword>
<protein>
    <recommendedName>
        <fullName evidence="1">ATP-dependent DNA helicase</fullName>
        <ecNumber evidence="1">5.6.2.3</ecNumber>
    </recommendedName>
</protein>
<dbReference type="CDD" id="cd18809">
    <property type="entry name" value="SF1_C_RecD"/>
    <property type="match status" value="1"/>
</dbReference>
<dbReference type="GO" id="GO:0043139">
    <property type="term" value="F:5'-3' DNA helicase activity"/>
    <property type="evidence" value="ECO:0007669"/>
    <property type="project" value="UniProtKB-EC"/>
</dbReference>
<feature type="domain" description="Helitron helicase-like" evidence="3">
    <location>
        <begin position="284"/>
        <end position="452"/>
    </location>
</feature>
<dbReference type="GO" id="GO:0006310">
    <property type="term" value="P:DNA recombination"/>
    <property type="evidence" value="ECO:0007669"/>
    <property type="project" value="UniProtKB-KW"/>
</dbReference>
<dbReference type="GO" id="GO:0016887">
    <property type="term" value="F:ATP hydrolysis activity"/>
    <property type="evidence" value="ECO:0007669"/>
    <property type="project" value="RHEA"/>
</dbReference>
<evidence type="ECO:0000259" key="4">
    <source>
        <dbReference type="Pfam" id="PF21530"/>
    </source>
</evidence>
<reference evidence="5 6" key="1">
    <citation type="submission" date="2014-04" db="EMBL/GenBank/DDBJ databases">
        <title>Evolutionary Origins and Diversification of the Mycorrhizal Mutualists.</title>
        <authorList>
            <consortium name="DOE Joint Genome Institute"/>
            <consortium name="Mycorrhizal Genomics Consortium"/>
            <person name="Kohler A."/>
            <person name="Kuo A."/>
            <person name="Nagy L.G."/>
            <person name="Floudas D."/>
            <person name="Copeland A."/>
            <person name="Barry K.W."/>
            <person name="Cichocki N."/>
            <person name="Veneault-Fourrey C."/>
            <person name="LaButti K."/>
            <person name="Lindquist E.A."/>
            <person name="Lipzen A."/>
            <person name="Lundell T."/>
            <person name="Morin E."/>
            <person name="Murat C."/>
            <person name="Riley R."/>
            <person name="Ohm R."/>
            <person name="Sun H."/>
            <person name="Tunlid A."/>
            <person name="Henrissat B."/>
            <person name="Grigoriev I.V."/>
            <person name="Hibbett D.S."/>
            <person name="Martin F."/>
        </authorList>
    </citation>
    <scope>NUCLEOTIDE SEQUENCE [LARGE SCALE GENOMIC DNA]</scope>
    <source>
        <strain evidence="5 6">MD-312</strain>
    </source>
</reference>
<keyword evidence="1" id="KW-0233">DNA recombination</keyword>
<feature type="domain" description="DNA helicase Pif1-like 2B" evidence="4">
    <location>
        <begin position="1200"/>
        <end position="1238"/>
    </location>
</feature>
<evidence type="ECO:0000259" key="3">
    <source>
        <dbReference type="Pfam" id="PF14214"/>
    </source>
</evidence>
<dbReference type="HOGENOM" id="CLU_001324_0_3_1"/>
<dbReference type="InterPro" id="IPR027417">
    <property type="entry name" value="P-loop_NTPase"/>
</dbReference>
<dbReference type="GO" id="GO:0000723">
    <property type="term" value="P:telomere maintenance"/>
    <property type="evidence" value="ECO:0007669"/>
    <property type="project" value="InterPro"/>
</dbReference>
<keyword evidence="1" id="KW-0234">DNA repair</keyword>
<dbReference type="InterPro" id="IPR049163">
    <property type="entry name" value="Pif1-like_2B_dom"/>
</dbReference>
<proteinExistence type="inferred from homology"/>
<organism evidence="5 6">
    <name type="scientific">Hydnomerulius pinastri MD-312</name>
    <dbReference type="NCBI Taxonomy" id="994086"/>
    <lineage>
        <taxon>Eukaryota</taxon>
        <taxon>Fungi</taxon>
        <taxon>Dikarya</taxon>
        <taxon>Basidiomycota</taxon>
        <taxon>Agaricomycotina</taxon>
        <taxon>Agaricomycetes</taxon>
        <taxon>Agaricomycetidae</taxon>
        <taxon>Boletales</taxon>
        <taxon>Boletales incertae sedis</taxon>
        <taxon>Leucogyrophana</taxon>
    </lineage>
</organism>
<evidence type="ECO:0000259" key="2">
    <source>
        <dbReference type="Pfam" id="PF05970"/>
    </source>
</evidence>
<evidence type="ECO:0000256" key="1">
    <source>
        <dbReference type="RuleBase" id="RU363044"/>
    </source>
</evidence>
<comment type="cofactor">
    <cofactor evidence="1">
        <name>Mg(2+)</name>
        <dbReference type="ChEBI" id="CHEBI:18420"/>
    </cofactor>
</comment>
<dbReference type="PANTHER" id="PTHR10492:SF57">
    <property type="entry name" value="ATP-DEPENDENT DNA HELICASE"/>
    <property type="match status" value="1"/>
</dbReference>
<dbReference type="InterPro" id="IPR010285">
    <property type="entry name" value="DNA_helicase_pif1-like_DEAD"/>
</dbReference>
<keyword evidence="1" id="KW-0067">ATP-binding</keyword>
<dbReference type="GO" id="GO:0005524">
    <property type="term" value="F:ATP binding"/>
    <property type="evidence" value="ECO:0007669"/>
    <property type="project" value="UniProtKB-KW"/>
</dbReference>
<keyword evidence="1" id="KW-0378">Hydrolase</keyword>
<dbReference type="Pfam" id="PF14214">
    <property type="entry name" value="Helitron_like_N"/>
    <property type="match status" value="1"/>
</dbReference>
<dbReference type="GO" id="GO:0006281">
    <property type="term" value="P:DNA repair"/>
    <property type="evidence" value="ECO:0007669"/>
    <property type="project" value="UniProtKB-KW"/>
</dbReference>
<dbReference type="EC" id="5.6.2.3" evidence="1"/>
<dbReference type="Pfam" id="PF05970">
    <property type="entry name" value="PIF1"/>
    <property type="match status" value="1"/>
</dbReference>
<dbReference type="Gene3D" id="3.40.50.300">
    <property type="entry name" value="P-loop containing nucleotide triphosphate hydrolases"/>
    <property type="match status" value="1"/>
</dbReference>
<keyword evidence="6" id="KW-1185">Reference proteome</keyword>
<dbReference type="EMBL" id="KN840039">
    <property type="protein sequence ID" value="KIJ57951.1"/>
    <property type="molecule type" value="Genomic_DNA"/>
</dbReference>
<feature type="domain" description="DNA helicase Pif1-like DEAD-box helicase" evidence="2">
    <location>
        <begin position="883"/>
        <end position="1104"/>
    </location>
</feature>
<keyword evidence="1" id="KW-0347">Helicase</keyword>
<dbReference type="PANTHER" id="PTHR10492">
    <property type="match status" value="1"/>
</dbReference>
<dbReference type="SUPFAM" id="SSF52540">
    <property type="entry name" value="P-loop containing nucleoside triphosphate hydrolases"/>
    <property type="match status" value="2"/>
</dbReference>
<dbReference type="OrthoDB" id="3366231at2759"/>
<accession>A0A0C9W5N8</accession>
<dbReference type="Proteomes" id="UP000053820">
    <property type="component" value="Unassembled WGS sequence"/>
</dbReference>
<name>A0A0C9W5N8_9AGAM</name>
<dbReference type="InterPro" id="IPR025476">
    <property type="entry name" value="Helitron_helicase-like"/>
</dbReference>
<sequence length="1353" mass="151743">MPVHLPNTPVWLIGPISTPKLTWGECRAGRIHQCNTCGIPLLTGEDAGFCCGLNGSRFHDVPPLPPLPPQIEALTQHLDISSLSRILNLVFSFASLETTHAFPENNGAPGFLAIQGRVYHRVRPNHTNSAVRWLLYDGFMQNVPHADWAATLPPGWINAVREALWEVNPFVAALRELNIASTHCPTASLILHDAGAAEVAAIMSFDNTSTSEIKSRRLVISRVNGRNQRIPTVSRLWEPLAYPLLFPHGSLGWGLFGSNSDVVQGAAPTQDVDHATTQIWHYRARLLREPRFQIFGRLVNEYVVDMFSRNLESRLNFIRDNQKRIRQEDAELMGEAEVEASENVYLPASFLGSKRWATNQISDSLAIAAALGNPTFFITMTCNTAWPEIQSQLRPGQDFNDIPVVVIRVFKRKLALLQKAIKSMFVNAGRQLYSIHSIEFQKRGLPHAHILVKFASNCEHPDDIDSVVSAEIPDDPEDAALVRRFMVHHHPAANRPASKYCQREQPDGSRPCRFKYPHPLQPSTTIDNEGRVHYRRRKPGDEMVVAHCLPLLRKFQCHINFEVSSTSHIFQYLFKYIHKGPDHTRYAVRADGEEPRDVVDEIDDYWNARYLSAGEAVWRILGYHVTKKDPAVTPLPVHLHTSASHHQYHRRGGAGSTLSLLDRYFMRPHGTFTDTNNTVRRFDDITYSQYYSLFRLVKREGRNVGRYFEERRAVNGSPSMHVILRDHTRPHLSRLEAVRPSEGEKFYLRTILQHRPLTSFDDALTVNGEIKASFQEAATALGLFADQNEAEYAMQEAVLALRTPRQLRLLFVHLLVNECVAEPIALWEAFRHAMSLDYLLQLGNIGHSGALEDIANEVLHEIIKWGFNAAEQGVRADAARERMTHEQVDIYDTILHAAMNYQPLLGFVDGKAGRGKTYLVNAICDKLRSQGRIVLPTATAAFAAQLYPGGRTTHSTFKVRLRLYILPILLTYLNSKQVPVNNNSEMLESLIRSGSPRAELIKAASVIIWDEAPMANRAVLACVDEVCRLAMGRNEPFGGKIVILLGDFRQTCPVIRNGTRAQVVDASIRSSPLWELFRIFRLTIPIRNAEDPDFAQFVDAIGDGGGPDVPLQMLQVVPDPEDLISHVFPPQVLRHPEACLKRAILCPTNLQVDSYNKDILAQVDGPQQSYLAADSLKEVEEAGLVAPHSILDYVASHTPPGLPHHTLTLKIGGVFRLIRNFSVDLGLVKNTRVVVVGLGRRIITVRILRGVGGTNVVDAEDILIPRISFTSTLHSGHTLLRRQFPLAPAYATTFNSCQGLTLDAVGVDLTRPVFSHGQLYTALSRIRHRDHARVRLRPGESTTINVTYREVLI</sequence>
<gene>
    <name evidence="5" type="ORF">HYDPIDRAFT_103556</name>
</gene>